<organism evidence="2">
    <name type="scientific">Anopheles sinensis</name>
    <name type="common">Mosquito</name>
    <dbReference type="NCBI Taxonomy" id="74873"/>
    <lineage>
        <taxon>Eukaryota</taxon>
        <taxon>Metazoa</taxon>
        <taxon>Ecdysozoa</taxon>
        <taxon>Arthropoda</taxon>
        <taxon>Hexapoda</taxon>
        <taxon>Insecta</taxon>
        <taxon>Pterygota</taxon>
        <taxon>Neoptera</taxon>
        <taxon>Endopterygota</taxon>
        <taxon>Diptera</taxon>
        <taxon>Nematocera</taxon>
        <taxon>Culicoidea</taxon>
        <taxon>Culicidae</taxon>
        <taxon>Anophelinae</taxon>
        <taxon>Anopheles</taxon>
    </lineage>
</organism>
<dbReference type="VEuPathDB" id="VectorBase:ASIS016097"/>
<sequence>MKNQKASGRRLLTKDNVINVLKFGVLVGVLYALYYVYSGMLQLVQLLKTMMIGWAVMLEVLVNSDLLDDAEMLHETINWLMDMNQESLPSLFF</sequence>
<gene>
    <name evidence="2" type="ORF">ZHAS_00006269</name>
</gene>
<keyword evidence="4" id="KW-1185">Reference proteome</keyword>
<proteinExistence type="predicted"/>
<keyword evidence="1" id="KW-1133">Transmembrane helix</keyword>
<reference evidence="3" key="2">
    <citation type="submission" date="2020-05" db="UniProtKB">
        <authorList>
            <consortium name="EnsemblMetazoa"/>
        </authorList>
    </citation>
    <scope>IDENTIFICATION</scope>
</reference>
<dbReference type="EMBL" id="ATLV01014558">
    <property type="status" value="NOT_ANNOTATED_CDS"/>
    <property type="molecule type" value="Genomic_DNA"/>
</dbReference>
<reference evidence="2 4" key="1">
    <citation type="journal article" date="2014" name="BMC Genomics">
        <title>Genome sequence of Anopheles sinensis provides insight into genetics basis of mosquito competence for malaria parasites.</title>
        <authorList>
            <person name="Zhou D."/>
            <person name="Zhang D."/>
            <person name="Ding G."/>
            <person name="Shi L."/>
            <person name="Hou Q."/>
            <person name="Ye Y."/>
            <person name="Xu Y."/>
            <person name="Zhou H."/>
            <person name="Xiong C."/>
            <person name="Li S."/>
            <person name="Yu J."/>
            <person name="Hong S."/>
            <person name="Yu X."/>
            <person name="Zou P."/>
            <person name="Chen C."/>
            <person name="Chang X."/>
            <person name="Wang W."/>
            <person name="Lv Y."/>
            <person name="Sun Y."/>
            <person name="Ma L."/>
            <person name="Shen B."/>
            <person name="Zhu C."/>
        </authorList>
    </citation>
    <scope>NUCLEOTIDE SEQUENCE [LARGE SCALE GENOMIC DNA]</scope>
</reference>
<protein>
    <submittedName>
        <fullName evidence="2 3">FAD linked oxidase domain-containing protein</fullName>
    </submittedName>
</protein>
<evidence type="ECO:0000313" key="2">
    <source>
        <dbReference type="EMBL" id="KFB38944.1"/>
    </source>
</evidence>
<evidence type="ECO:0000256" key="1">
    <source>
        <dbReference type="SAM" id="Phobius"/>
    </source>
</evidence>
<dbReference type="VEuPathDB" id="VectorBase:ASIC006269"/>
<evidence type="ECO:0000313" key="3">
    <source>
        <dbReference type="EnsemblMetazoa" id="ASIC006269-PA"/>
    </source>
</evidence>
<keyword evidence="1" id="KW-0472">Membrane</keyword>
<dbReference type="EnsemblMetazoa" id="ASIC006269-RA">
    <property type="protein sequence ID" value="ASIC006269-PA"/>
    <property type="gene ID" value="ASIC006269"/>
</dbReference>
<dbReference type="EMBL" id="KE524974">
    <property type="protein sequence ID" value="KFB38944.1"/>
    <property type="molecule type" value="Genomic_DNA"/>
</dbReference>
<evidence type="ECO:0000313" key="4">
    <source>
        <dbReference type="Proteomes" id="UP000030765"/>
    </source>
</evidence>
<name>A0A084VLV0_ANOSI</name>
<keyword evidence="1" id="KW-0812">Transmembrane</keyword>
<dbReference type="AlphaFoldDB" id="A0A084VLV0"/>
<dbReference type="Proteomes" id="UP000030765">
    <property type="component" value="Unassembled WGS sequence"/>
</dbReference>
<feature type="transmembrane region" description="Helical" evidence="1">
    <location>
        <begin position="20"/>
        <end position="37"/>
    </location>
</feature>
<accession>A0A084VLV0</accession>